<proteinExistence type="predicted"/>
<organism evidence="2 3">
    <name type="scientific">Enhygromyxa salina</name>
    <dbReference type="NCBI Taxonomy" id="215803"/>
    <lineage>
        <taxon>Bacteria</taxon>
        <taxon>Pseudomonadati</taxon>
        <taxon>Myxococcota</taxon>
        <taxon>Polyangia</taxon>
        <taxon>Nannocystales</taxon>
        <taxon>Nannocystaceae</taxon>
        <taxon>Enhygromyxa</taxon>
    </lineage>
</organism>
<accession>A0A2S9YEF8</accession>
<keyword evidence="3" id="KW-1185">Reference proteome</keyword>
<gene>
    <name evidence="2" type="ORF">ENSA5_15380</name>
</gene>
<dbReference type="AlphaFoldDB" id="A0A2S9YEF8"/>
<evidence type="ECO:0000259" key="1">
    <source>
        <dbReference type="Pfam" id="PF09937"/>
    </source>
</evidence>
<dbReference type="Proteomes" id="UP000237968">
    <property type="component" value="Unassembled WGS sequence"/>
</dbReference>
<dbReference type="EMBL" id="PVNK01000081">
    <property type="protein sequence ID" value="PRQ03508.1"/>
    <property type="molecule type" value="Genomic_DNA"/>
</dbReference>
<feature type="domain" description="DUF2169" evidence="1">
    <location>
        <begin position="8"/>
        <end position="105"/>
    </location>
</feature>
<dbReference type="Pfam" id="PF09937">
    <property type="entry name" value="DUF2169"/>
    <property type="match status" value="1"/>
</dbReference>
<sequence length="123" mass="13233">MPSFTSAVDRALPNIEDPNQLIQSPSDLPIPAGFGPIARHWGPRRVFAGTYDDAWATKHAPLWPADLDERFFRAASPGLQAPEHLVGGEPVRLVGLHPDGAIEFAAARLHLAPRSLSSGPAQE</sequence>
<dbReference type="InterPro" id="IPR018683">
    <property type="entry name" value="DUF2169"/>
</dbReference>
<comment type="caution">
    <text evidence="2">The sequence shown here is derived from an EMBL/GenBank/DDBJ whole genome shotgun (WGS) entry which is preliminary data.</text>
</comment>
<evidence type="ECO:0000313" key="3">
    <source>
        <dbReference type="Proteomes" id="UP000237968"/>
    </source>
</evidence>
<protein>
    <recommendedName>
        <fullName evidence="1">DUF2169 domain-containing protein</fullName>
    </recommendedName>
</protein>
<name>A0A2S9YEF8_9BACT</name>
<reference evidence="2 3" key="1">
    <citation type="submission" date="2018-03" db="EMBL/GenBank/DDBJ databases">
        <title>Draft Genome Sequences of the Obligatory Marine Myxobacteria Enhygromyxa salina SWB005.</title>
        <authorList>
            <person name="Poehlein A."/>
            <person name="Moghaddam J.A."/>
            <person name="Harms H."/>
            <person name="Alanjari M."/>
            <person name="Koenig G.M."/>
            <person name="Daniel R."/>
            <person name="Schaeberle T.F."/>
        </authorList>
    </citation>
    <scope>NUCLEOTIDE SEQUENCE [LARGE SCALE GENOMIC DNA]</scope>
    <source>
        <strain evidence="2 3">SWB005</strain>
    </source>
</reference>
<evidence type="ECO:0000313" key="2">
    <source>
        <dbReference type="EMBL" id="PRQ03508.1"/>
    </source>
</evidence>